<evidence type="ECO:0000313" key="3">
    <source>
        <dbReference type="Proteomes" id="UP000188320"/>
    </source>
</evidence>
<dbReference type="Proteomes" id="UP000188320">
    <property type="component" value="Unassembled WGS sequence"/>
</dbReference>
<proteinExistence type="predicted"/>
<keyword evidence="3" id="KW-1185">Reference proteome</keyword>
<accession>A0A1R1PC25</accession>
<comment type="caution">
    <text evidence="2">The sequence shown here is derived from an EMBL/GenBank/DDBJ whole genome shotgun (WGS) entry which is preliminary data.</text>
</comment>
<gene>
    <name evidence="2" type="ORF">AX774_g8077</name>
</gene>
<dbReference type="SUPFAM" id="SSF140860">
    <property type="entry name" value="Pseudo ankyrin repeat-like"/>
    <property type="match status" value="1"/>
</dbReference>
<dbReference type="Gene3D" id="1.25.40.20">
    <property type="entry name" value="Ankyrin repeat-containing domain"/>
    <property type="match status" value="1"/>
</dbReference>
<dbReference type="AlphaFoldDB" id="A0A1R1PC25"/>
<dbReference type="InterPro" id="IPR036770">
    <property type="entry name" value="Ankyrin_rpt-contain_sf"/>
</dbReference>
<dbReference type="Pfam" id="PF12796">
    <property type="entry name" value="Ank_2"/>
    <property type="match status" value="1"/>
</dbReference>
<feature type="non-terminal residue" evidence="2">
    <location>
        <position position="90"/>
    </location>
</feature>
<keyword evidence="1" id="KW-0040">ANK repeat</keyword>
<reference evidence="3" key="1">
    <citation type="submission" date="2017-01" db="EMBL/GenBank/DDBJ databases">
        <authorList>
            <person name="Wang Y."/>
            <person name="White M."/>
            <person name="Kvist S."/>
            <person name="Moncalvo J.-M."/>
        </authorList>
    </citation>
    <scope>NUCLEOTIDE SEQUENCE [LARGE SCALE GENOMIC DNA]</scope>
    <source>
        <strain evidence="3">COL-18-3</strain>
    </source>
</reference>
<organism evidence="2 3">
    <name type="scientific">Zancudomyces culisetae</name>
    <name type="common">Gut fungus</name>
    <name type="synonym">Smittium culisetae</name>
    <dbReference type="NCBI Taxonomy" id="1213189"/>
    <lineage>
        <taxon>Eukaryota</taxon>
        <taxon>Fungi</taxon>
        <taxon>Fungi incertae sedis</taxon>
        <taxon>Zoopagomycota</taxon>
        <taxon>Kickxellomycotina</taxon>
        <taxon>Harpellomycetes</taxon>
        <taxon>Harpellales</taxon>
        <taxon>Legeriomycetaceae</taxon>
        <taxon>Zancudomyces</taxon>
    </lineage>
</organism>
<sequence length="90" mass="10187">MNLNSDATILEFAVQSGNTEIVKLLLENVIDVKNNTRIVNMALKARNADIIRLLLRHGAKVYKYSSELNLFNLDDTETLQLMLTCCPEMC</sequence>
<feature type="repeat" description="ANK" evidence="1">
    <location>
        <begin position="5"/>
        <end position="37"/>
    </location>
</feature>
<evidence type="ECO:0000313" key="2">
    <source>
        <dbReference type="EMBL" id="OMH78527.1"/>
    </source>
</evidence>
<protein>
    <submittedName>
        <fullName evidence="2">Uncharacterized protein</fullName>
    </submittedName>
</protein>
<dbReference type="InterPro" id="IPR002110">
    <property type="entry name" value="Ankyrin_rpt"/>
</dbReference>
<evidence type="ECO:0000256" key="1">
    <source>
        <dbReference type="PROSITE-ProRule" id="PRU00023"/>
    </source>
</evidence>
<dbReference type="PROSITE" id="PS50088">
    <property type="entry name" value="ANK_REPEAT"/>
    <property type="match status" value="1"/>
</dbReference>
<name>A0A1R1PC25_ZANCU</name>
<dbReference type="EMBL" id="LSSK01001906">
    <property type="protein sequence ID" value="OMH78527.1"/>
    <property type="molecule type" value="Genomic_DNA"/>
</dbReference>
<dbReference type="OrthoDB" id="194358at2759"/>